<proteinExistence type="predicted"/>
<accession>A0A419SQR9</accession>
<evidence type="ECO:0000259" key="9">
    <source>
        <dbReference type="PROSITE" id="PS50109"/>
    </source>
</evidence>
<keyword evidence="11" id="KW-1185">Reference proteome</keyword>
<feature type="domain" description="Histidine kinase" evidence="9">
    <location>
        <begin position="245"/>
        <end position="457"/>
    </location>
</feature>
<comment type="caution">
    <text evidence="10">The sequence shown here is derived from an EMBL/GenBank/DDBJ whole genome shotgun (WGS) entry which is preliminary data.</text>
</comment>
<evidence type="ECO:0000256" key="3">
    <source>
        <dbReference type="ARBA" id="ARBA00022679"/>
    </source>
</evidence>
<gene>
    <name evidence="10" type="ORF">BEP19_16650</name>
</gene>
<evidence type="ECO:0000256" key="8">
    <source>
        <dbReference type="SAM" id="Phobius"/>
    </source>
</evidence>
<keyword evidence="7" id="KW-0902">Two-component regulatory system</keyword>
<dbReference type="Proteomes" id="UP000284219">
    <property type="component" value="Unassembled WGS sequence"/>
</dbReference>
<evidence type="ECO:0000256" key="2">
    <source>
        <dbReference type="ARBA" id="ARBA00012438"/>
    </source>
</evidence>
<dbReference type="AlphaFoldDB" id="A0A419SQR9"/>
<keyword evidence="8" id="KW-1133">Transmembrane helix</keyword>
<dbReference type="EC" id="2.7.13.3" evidence="2"/>
<feature type="transmembrane region" description="Helical" evidence="8">
    <location>
        <begin position="106"/>
        <end position="124"/>
    </location>
</feature>
<dbReference type="PANTHER" id="PTHR43065:SF46">
    <property type="entry name" value="C4-DICARBOXYLATE TRANSPORT SENSOR PROTEIN DCTB"/>
    <property type="match status" value="1"/>
</dbReference>
<dbReference type="Gene3D" id="3.30.565.10">
    <property type="entry name" value="Histidine kinase-like ATPase, C-terminal domain"/>
    <property type="match status" value="1"/>
</dbReference>
<keyword evidence="3" id="KW-0808">Transferase</keyword>
<dbReference type="GO" id="GO:0005524">
    <property type="term" value="F:ATP binding"/>
    <property type="evidence" value="ECO:0007669"/>
    <property type="project" value="UniProtKB-KW"/>
</dbReference>
<organism evidence="10 11">
    <name type="scientific">Ammoniphilus oxalaticus</name>
    <dbReference type="NCBI Taxonomy" id="66863"/>
    <lineage>
        <taxon>Bacteria</taxon>
        <taxon>Bacillati</taxon>
        <taxon>Bacillota</taxon>
        <taxon>Bacilli</taxon>
        <taxon>Bacillales</taxon>
        <taxon>Paenibacillaceae</taxon>
        <taxon>Aneurinibacillus group</taxon>
        <taxon>Ammoniphilus</taxon>
    </lineage>
</organism>
<keyword evidence="6" id="KW-0067">ATP-binding</keyword>
<dbReference type="InterPro" id="IPR036890">
    <property type="entry name" value="HATPase_C_sf"/>
</dbReference>
<evidence type="ECO:0000256" key="7">
    <source>
        <dbReference type="ARBA" id="ARBA00023012"/>
    </source>
</evidence>
<evidence type="ECO:0000313" key="11">
    <source>
        <dbReference type="Proteomes" id="UP000284219"/>
    </source>
</evidence>
<name>A0A419SQR9_9BACL</name>
<dbReference type="GO" id="GO:0004673">
    <property type="term" value="F:protein histidine kinase activity"/>
    <property type="evidence" value="ECO:0007669"/>
    <property type="project" value="UniProtKB-EC"/>
</dbReference>
<dbReference type="Pfam" id="PF02518">
    <property type="entry name" value="HATPase_c"/>
    <property type="match status" value="1"/>
</dbReference>
<sequence length="469" mass="52966">MGIALVAIWTISALLIVTDPKNPSSRWAAVMAFVGGFGFLAGSLNEEIRPLLNEAVLGSPVFQSWLNERMIEAASVASLICQVGLPYTYLMFALYSGEQLKPIWRFRWGLLLLLPVVYTIWISPVIPSLQLDYPRLVLWVIPYMLLAAALLVKQMWLEKDPILRRSRFFVIILAVFPNLIVLFTIYLARLFGDFDAWKYNLALILALFIFFVGFALKYGVLGVRLRVEQNRVRSTLRALTSGTSILNHTLKNEVGKIQLLAYRIERIAAQHQLKEMEGDLAQLQAASDHILLMAERIHDKTQEIKLNETEFLLSEIVQAAINHIDPLAKANPGVHIELSLGVDGQLTADKVHLTEVLVNLLQNAMEAMDGDGRVQARSYLSKRYVVVAVEDTGKGIAKENIASIFDPFFSTKKSQQLNFGLGLAYCFQVMREHQGRIEMESKLGEGTSFFLYIPRRRFHELKEGAKMNE</sequence>
<dbReference type="SUPFAM" id="SSF55874">
    <property type="entry name" value="ATPase domain of HSP90 chaperone/DNA topoisomerase II/histidine kinase"/>
    <property type="match status" value="1"/>
</dbReference>
<keyword evidence="8" id="KW-0812">Transmembrane</keyword>
<dbReference type="PANTHER" id="PTHR43065">
    <property type="entry name" value="SENSOR HISTIDINE KINASE"/>
    <property type="match status" value="1"/>
</dbReference>
<dbReference type="SMART" id="SM00387">
    <property type="entry name" value="HATPase_c"/>
    <property type="match status" value="1"/>
</dbReference>
<evidence type="ECO:0000256" key="6">
    <source>
        <dbReference type="ARBA" id="ARBA00022840"/>
    </source>
</evidence>
<comment type="catalytic activity">
    <reaction evidence="1">
        <text>ATP + protein L-histidine = ADP + protein N-phospho-L-histidine.</text>
        <dbReference type="EC" id="2.7.13.3"/>
    </reaction>
</comment>
<feature type="transmembrane region" description="Helical" evidence="8">
    <location>
        <begin position="136"/>
        <end position="156"/>
    </location>
</feature>
<feature type="transmembrane region" description="Helical" evidence="8">
    <location>
        <begin position="168"/>
        <end position="187"/>
    </location>
</feature>
<reference evidence="10 11" key="1">
    <citation type="submission" date="2016-08" db="EMBL/GenBank/DDBJ databases">
        <title>Novel Firmicute Genomes.</title>
        <authorList>
            <person name="Poppleton D.I."/>
            <person name="Gribaldo S."/>
        </authorList>
    </citation>
    <scope>NUCLEOTIDE SEQUENCE [LARGE SCALE GENOMIC DNA]</scope>
    <source>
        <strain evidence="10 11">RAOx-1</strain>
    </source>
</reference>
<keyword evidence="8" id="KW-0472">Membrane</keyword>
<evidence type="ECO:0000256" key="5">
    <source>
        <dbReference type="ARBA" id="ARBA00022777"/>
    </source>
</evidence>
<evidence type="ECO:0000256" key="1">
    <source>
        <dbReference type="ARBA" id="ARBA00000085"/>
    </source>
</evidence>
<dbReference type="EMBL" id="MCHY01000002">
    <property type="protein sequence ID" value="RKD26842.1"/>
    <property type="molecule type" value="Genomic_DNA"/>
</dbReference>
<feature type="transmembrane region" description="Helical" evidence="8">
    <location>
        <begin position="199"/>
        <end position="221"/>
    </location>
</feature>
<dbReference type="GO" id="GO:0000160">
    <property type="term" value="P:phosphorelay signal transduction system"/>
    <property type="evidence" value="ECO:0007669"/>
    <property type="project" value="UniProtKB-KW"/>
</dbReference>
<keyword evidence="5" id="KW-0418">Kinase</keyword>
<keyword evidence="4" id="KW-0547">Nucleotide-binding</keyword>
<dbReference type="InterPro" id="IPR003594">
    <property type="entry name" value="HATPase_dom"/>
</dbReference>
<dbReference type="PRINTS" id="PR00344">
    <property type="entry name" value="BCTRLSENSOR"/>
</dbReference>
<feature type="transmembrane region" description="Helical" evidence="8">
    <location>
        <begin position="73"/>
        <end position="94"/>
    </location>
</feature>
<dbReference type="PROSITE" id="PS50109">
    <property type="entry name" value="HIS_KIN"/>
    <property type="match status" value="1"/>
</dbReference>
<dbReference type="InterPro" id="IPR005467">
    <property type="entry name" value="His_kinase_dom"/>
</dbReference>
<evidence type="ECO:0000256" key="4">
    <source>
        <dbReference type="ARBA" id="ARBA00022741"/>
    </source>
</evidence>
<protein>
    <recommendedName>
        <fullName evidence="2">histidine kinase</fullName>
        <ecNumber evidence="2">2.7.13.3</ecNumber>
    </recommendedName>
</protein>
<evidence type="ECO:0000313" key="10">
    <source>
        <dbReference type="EMBL" id="RKD26842.1"/>
    </source>
</evidence>
<dbReference type="InterPro" id="IPR004358">
    <property type="entry name" value="Sig_transdc_His_kin-like_C"/>
</dbReference>